<dbReference type="InterPro" id="IPR006935">
    <property type="entry name" value="Helicase/UvrB_N"/>
</dbReference>
<dbReference type="PANTHER" id="PTHR11274">
    <property type="entry name" value="RAD25/XP-B DNA REPAIR HELICASE"/>
    <property type="match status" value="1"/>
</dbReference>
<dbReference type="InterPro" id="IPR050615">
    <property type="entry name" value="ATP-dep_DNA_Helicase"/>
</dbReference>
<evidence type="ECO:0000256" key="3">
    <source>
        <dbReference type="ARBA" id="ARBA00022806"/>
    </source>
</evidence>
<evidence type="ECO:0000313" key="8">
    <source>
        <dbReference type="Proteomes" id="UP000245577"/>
    </source>
</evidence>
<dbReference type="SUPFAM" id="SSF52540">
    <property type="entry name" value="P-loop containing nucleoside triphosphate hydrolases"/>
    <property type="match status" value="1"/>
</dbReference>
<evidence type="ECO:0000256" key="2">
    <source>
        <dbReference type="ARBA" id="ARBA00022801"/>
    </source>
</evidence>
<comment type="caution">
    <text evidence="7">The sequence shown here is derived from an EMBL/GenBank/DDBJ whole genome shotgun (WGS) entry which is preliminary data.</text>
</comment>
<dbReference type="PROSITE" id="PS51192">
    <property type="entry name" value="HELICASE_ATP_BIND_1"/>
    <property type="match status" value="1"/>
</dbReference>
<dbReference type="Gene3D" id="3.40.50.300">
    <property type="entry name" value="P-loop containing nucleotide triphosphate hydrolases"/>
    <property type="match status" value="2"/>
</dbReference>
<dbReference type="EC" id="3.6.4.13" evidence="7"/>
<keyword evidence="8" id="KW-1185">Reference proteome</keyword>
<dbReference type="Pfam" id="PF00271">
    <property type="entry name" value="Helicase_C"/>
    <property type="match status" value="1"/>
</dbReference>
<dbReference type="PANTHER" id="PTHR11274:SF0">
    <property type="entry name" value="GENERAL TRANSCRIPTION AND DNA REPAIR FACTOR IIH HELICASE SUBUNIT XPB"/>
    <property type="match status" value="1"/>
</dbReference>
<feature type="domain" description="Helicase C-terminal" evidence="6">
    <location>
        <begin position="525"/>
        <end position="683"/>
    </location>
</feature>
<name>A0A2U1S6B1_9EURY</name>
<dbReference type="InterPro" id="IPR027417">
    <property type="entry name" value="P-loop_NTPase"/>
</dbReference>
<dbReference type="EMBL" id="MZGU01000006">
    <property type="protein sequence ID" value="PWB85074.1"/>
    <property type="molecule type" value="Genomic_DNA"/>
</dbReference>
<dbReference type="PROSITE" id="PS51194">
    <property type="entry name" value="HELICASE_CTER"/>
    <property type="match status" value="1"/>
</dbReference>
<protein>
    <submittedName>
        <fullName evidence="7">ATP-dependent RNA helicase DbpA</fullName>
        <ecNumber evidence="7">3.6.4.13</ecNumber>
    </submittedName>
</protein>
<dbReference type="GO" id="GO:0140097">
    <property type="term" value="F:catalytic activity, acting on DNA"/>
    <property type="evidence" value="ECO:0007669"/>
    <property type="project" value="UniProtKB-ARBA"/>
</dbReference>
<proteinExistence type="predicted"/>
<dbReference type="SMART" id="SM00490">
    <property type="entry name" value="HELICc"/>
    <property type="match status" value="1"/>
</dbReference>
<keyword evidence="2 7" id="KW-0378">Hydrolase</keyword>
<evidence type="ECO:0000259" key="6">
    <source>
        <dbReference type="PROSITE" id="PS51194"/>
    </source>
</evidence>
<dbReference type="SMART" id="SM00487">
    <property type="entry name" value="DEXDc"/>
    <property type="match status" value="1"/>
</dbReference>
<keyword evidence="4" id="KW-0067">ATP-binding</keyword>
<keyword evidence="1" id="KW-0547">Nucleotide-binding</keyword>
<dbReference type="GO" id="GO:0003677">
    <property type="term" value="F:DNA binding"/>
    <property type="evidence" value="ECO:0007669"/>
    <property type="project" value="InterPro"/>
</dbReference>
<organism evidence="7 8">
    <name type="scientific">Methanobrevibacter woesei</name>
    <dbReference type="NCBI Taxonomy" id="190976"/>
    <lineage>
        <taxon>Archaea</taxon>
        <taxon>Methanobacteriati</taxon>
        <taxon>Methanobacteriota</taxon>
        <taxon>Methanomada group</taxon>
        <taxon>Methanobacteria</taxon>
        <taxon>Methanobacteriales</taxon>
        <taxon>Methanobacteriaceae</taxon>
        <taxon>Methanobrevibacter</taxon>
    </lineage>
</organism>
<feature type="domain" description="Helicase ATP-binding" evidence="5">
    <location>
        <begin position="263"/>
        <end position="438"/>
    </location>
</feature>
<keyword evidence="3 7" id="KW-0347">Helicase</keyword>
<reference evidence="7 8" key="1">
    <citation type="submission" date="2017-03" db="EMBL/GenBank/DDBJ databases">
        <title>Genome sequence of Methanobrevibacter wosei.</title>
        <authorList>
            <person name="Poehlein A."/>
            <person name="Seedorf H."/>
            <person name="Daniel R."/>
        </authorList>
    </citation>
    <scope>NUCLEOTIDE SEQUENCE [LARGE SCALE GENOMIC DNA]</scope>
    <source>
        <strain evidence="7 8">DSM 11979</strain>
    </source>
</reference>
<dbReference type="GO" id="GO:0016787">
    <property type="term" value="F:hydrolase activity"/>
    <property type="evidence" value="ECO:0007669"/>
    <property type="project" value="UniProtKB-KW"/>
</dbReference>
<dbReference type="Proteomes" id="UP000245577">
    <property type="component" value="Unassembled WGS sequence"/>
</dbReference>
<dbReference type="CDD" id="cd09179">
    <property type="entry name" value="PLDc_N_DEXD_a"/>
    <property type="match status" value="1"/>
</dbReference>
<dbReference type="Pfam" id="PF04851">
    <property type="entry name" value="ResIII"/>
    <property type="match status" value="1"/>
</dbReference>
<accession>A0A2U1S6B1</accession>
<dbReference type="GO" id="GO:0003724">
    <property type="term" value="F:RNA helicase activity"/>
    <property type="evidence" value="ECO:0007669"/>
    <property type="project" value="UniProtKB-EC"/>
</dbReference>
<evidence type="ECO:0000256" key="1">
    <source>
        <dbReference type="ARBA" id="ARBA00022741"/>
    </source>
</evidence>
<dbReference type="AlphaFoldDB" id="A0A2U1S6B1"/>
<dbReference type="RefSeq" id="WP_116670167.1">
    <property type="nucleotide sequence ID" value="NZ_MZGU01000006.1"/>
</dbReference>
<dbReference type="GO" id="GO:0005524">
    <property type="term" value="F:ATP binding"/>
    <property type="evidence" value="ECO:0007669"/>
    <property type="project" value="UniProtKB-KW"/>
</dbReference>
<gene>
    <name evidence="7" type="primary">dbpA_4</name>
    <name evidence="7" type="ORF">MBBWO_13880</name>
</gene>
<evidence type="ECO:0000313" key="7">
    <source>
        <dbReference type="EMBL" id="PWB85074.1"/>
    </source>
</evidence>
<dbReference type="InterPro" id="IPR001650">
    <property type="entry name" value="Helicase_C-like"/>
</dbReference>
<sequence>MSFKDLDLELHYDSEKYDLIEEFYTPVLSEAVEYYRAVGFFNSKSLSLVASGLKKFILNKGKMKLVCGADLSPEDVKSIVLGYESPDEILTNNFFKDLDSLEDHIKKDHIQVLGWMIANNLLDIKIAFKLDHFGNLKSREDGILHYKIGILKDFQNNYISFSGSNNETAAAWSKNIESFDIFRSWYSGESDHLLEHIDLFNRTFMGKDELIKVIDVPNAVKNKLIDMSPVEFHDLKFHDVKSENNINMENKPVLFEYQVEAIDNWFNNGKKGIFSMATGTGKTFTALGCLDKLLDEENKLVIIISVPYQHLIQQWKRSIEQFGILSKIDKILTVDGTNPKGKTQFKEYLLKIDLGFFNKMIVLTTHVSLASDEFTDSIKNKNIHSNFLLVGDELHGLGSHTRLQGLLNEYDYRLGLSATPERMYDDVGTNSLFNFFGDIVYSFDLEKALTEINPLTNLTYLTPYEYYPFFVELTYDELYDYEEITSKIAKECNDKGNKNINYKKVEGLLFNRANILKNAKDKFDKLRLILNELEDKDNLLIYCSEKQIGKVLDIVGNEFNLSVKSFTNNDNSKPQKSNNFKSDRDIILEDFKNGFYSCIVSMHCLDEGVDVPSASKAILMCNSTNSREFIQRVGRVIRRHEKKTFAQVYDMIIKPSKFSEFSEIERKIFLKEKERADKIGKLALNKSSYVKKMYGC</sequence>
<dbReference type="OrthoDB" id="11644at2157"/>
<evidence type="ECO:0000256" key="4">
    <source>
        <dbReference type="ARBA" id="ARBA00022840"/>
    </source>
</evidence>
<dbReference type="InterPro" id="IPR014001">
    <property type="entry name" value="Helicase_ATP-bd"/>
</dbReference>
<evidence type="ECO:0000259" key="5">
    <source>
        <dbReference type="PROSITE" id="PS51192"/>
    </source>
</evidence>